<evidence type="ECO:0000313" key="4">
    <source>
        <dbReference type="EMBL" id="BAP58176.1"/>
    </source>
</evidence>
<dbReference type="EMBL" id="AP014633">
    <property type="protein sequence ID" value="BAP58176.1"/>
    <property type="molecule type" value="Genomic_DNA"/>
</dbReference>
<dbReference type="InterPro" id="IPR020592">
    <property type="entry name" value="Ribosomal_bS16_CS"/>
</dbReference>
<comment type="similarity">
    <text evidence="3">Belongs to the bacterial ribosomal protein bS16 family.</text>
</comment>
<dbReference type="SUPFAM" id="SSF54565">
    <property type="entry name" value="Ribosomal protein S16"/>
    <property type="match status" value="1"/>
</dbReference>
<dbReference type="InterPro" id="IPR000307">
    <property type="entry name" value="Ribosomal_bS16"/>
</dbReference>
<dbReference type="HOGENOM" id="CLU_100590_5_1_6"/>
<dbReference type="Pfam" id="PF00886">
    <property type="entry name" value="Ribosomal_S16"/>
    <property type="match status" value="1"/>
</dbReference>
<evidence type="ECO:0000256" key="1">
    <source>
        <dbReference type="ARBA" id="ARBA00022980"/>
    </source>
</evidence>
<dbReference type="AlphaFoldDB" id="A0A090BW87"/>
<dbReference type="PROSITE" id="PS00732">
    <property type="entry name" value="RIBOSOMAL_S16"/>
    <property type="match status" value="1"/>
</dbReference>
<evidence type="ECO:0000313" key="5">
    <source>
        <dbReference type="Proteomes" id="UP000031623"/>
    </source>
</evidence>
<proteinExistence type="inferred from homology"/>
<sequence>MVTIRLSRGGAKKRPYYHIIVTDSRSRRDGRYIERLGFFNPIASGKATEPLRIDLARTQYWLSNGAQASERVEQLIKEYSKKAPIAPVVNQSNMPEPAAVISATIEPPPTTVETSPAT</sequence>
<dbReference type="Gene3D" id="3.30.1320.10">
    <property type="match status" value="1"/>
</dbReference>
<dbReference type="KEGG" id="tig:THII_3879"/>
<dbReference type="STRING" id="40754.THII_3879"/>
<keyword evidence="1 3" id="KW-0689">Ribosomal protein</keyword>
<dbReference type="GO" id="GO:0005737">
    <property type="term" value="C:cytoplasm"/>
    <property type="evidence" value="ECO:0007669"/>
    <property type="project" value="UniProtKB-ARBA"/>
</dbReference>
<accession>A0A090BW87</accession>
<dbReference type="GO" id="GO:0006412">
    <property type="term" value="P:translation"/>
    <property type="evidence" value="ECO:0007669"/>
    <property type="project" value="UniProtKB-UniRule"/>
</dbReference>
<reference evidence="4 5" key="1">
    <citation type="journal article" date="2014" name="ISME J.">
        <title>Ecophysiology of Thioploca ingrica as revealed by the complete genome sequence supplemented with proteomic evidence.</title>
        <authorList>
            <person name="Kojima H."/>
            <person name="Ogura Y."/>
            <person name="Yamamoto N."/>
            <person name="Togashi T."/>
            <person name="Mori H."/>
            <person name="Watanabe T."/>
            <person name="Nemoto F."/>
            <person name="Kurokawa K."/>
            <person name="Hayashi T."/>
            <person name="Fukui M."/>
        </authorList>
    </citation>
    <scope>NUCLEOTIDE SEQUENCE [LARGE SCALE GENOMIC DNA]</scope>
</reference>
<gene>
    <name evidence="3" type="primary">rpsP</name>
    <name evidence="4" type="ORF">THII_3879</name>
</gene>
<dbReference type="OrthoDB" id="9807878at2"/>
<evidence type="ECO:0000256" key="2">
    <source>
        <dbReference type="ARBA" id="ARBA00023274"/>
    </source>
</evidence>
<evidence type="ECO:0000256" key="3">
    <source>
        <dbReference type="HAMAP-Rule" id="MF_00385"/>
    </source>
</evidence>
<dbReference type="HAMAP" id="MF_00385">
    <property type="entry name" value="Ribosomal_bS16"/>
    <property type="match status" value="1"/>
</dbReference>
<dbReference type="PANTHER" id="PTHR12919:SF20">
    <property type="entry name" value="SMALL RIBOSOMAL SUBUNIT PROTEIN BS16M"/>
    <property type="match status" value="1"/>
</dbReference>
<dbReference type="NCBIfam" id="TIGR00002">
    <property type="entry name" value="S16"/>
    <property type="match status" value="1"/>
</dbReference>
<protein>
    <recommendedName>
        <fullName evidence="3">Small ribosomal subunit protein bS16</fullName>
    </recommendedName>
</protein>
<keyword evidence="2 3" id="KW-0687">Ribonucleoprotein</keyword>
<organism evidence="4 5">
    <name type="scientific">Thioploca ingrica</name>
    <dbReference type="NCBI Taxonomy" id="40754"/>
    <lineage>
        <taxon>Bacteria</taxon>
        <taxon>Pseudomonadati</taxon>
        <taxon>Pseudomonadota</taxon>
        <taxon>Gammaproteobacteria</taxon>
        <taxon>Thiotrichales</taxon>
        <taxon>Thiotrichaceae</taxon>
        <taxon>Thioploca</taxon>
    </lineage>
</organism>
<name>A0A090BW87_9GAMM</name>
<dbReference type="GO" id="GO:0015935">
    <property type="term" value="C:small ribosomal subunit"/>
    <property type="evidence" value="ECO:0007669"/>
    <property type="project" value="TreeGrafter"/>
</dbReference>
<keyword evidence="5" id="KW-1185">Reference proteome</keyword>
<dbReference type="GO" id="GO:0003735">
    <property type="term" value="F:structural constituent of ribosome"/>
    <property type="evidence" value="ECO:0007669"/>
    <property type="project" value="InterPro"/>
</dbReference>
<dbReference type="PANTHER" id="PTHR12919">
    <property type="entry name" value="30S RIBOSOMAL PROTEIN S16"/>
    <property type="match status" value="1"/>
</dbReference>
<dbReference type="Proteomes" id="UP000031623">
    <property type="component" value="Chromosome"/>
</dbReference>
<dbReference type="InterPro" id="IPR023803">
    <property type="entry name" value="Ribosomal_bS16_dom_sf"/>
</dbReference>